<protein>
    <submittedName>
        <fullName evidence="2">Uncharacterized protein</fullName>
    </submittedName>
</protein>
<sequence>MKKQLALSSVVRSSRRRTKRSPKSHPAPTPSDPASWLLPFPTITASADLACSNVLASSAALTSFAASAASTALDDSSALTGLRPPPPSPLLPPSPPPTPQPTDSAGLATCLRNDKHCSIENSMKNNCSICYEPICFCLYRVRVSAADNPET</sequence>
<reference evidence="2" key="1">
    <citation type="submission" date="2015-04" db="UniProtKB">
        <authorList>
            <consortium name="EnsemblPlants"/>
        </authorList>
    </citation>
    <scope>IDENTIFICATION</scope>
    <source>
        <strain evidence="2">SL10</strain>
    </source>
</reference>
<dbReference type="EnsemblPlants" id="ONIVA04G28820.1">
    <property type="protein sequence ID" value="ONIVA04G28820.1"/>
    <property type="gene ID" value="ONIVA04G28820"/>
</dbReference>
<evidence type="ECO:0000256" key="1">
    <source>
        <dbReference type="SAM" id="MobiDB-lite"/>
    </source>
</evidence>
<feature type="region of interest" description="Disordered" evidence="1">
    <location>
        <begin position="75"/>
        <end position="105"/>
    </location>
</feature>
<organism evidence="2">
    <name type="scientific">Oryza nivara</name>
    <name type="common">Indian wild rice</name>
    <name type="synonym">Oryza sativa f. spontanea</name>
    <dbReference type="NCBI Taxonomy" id="4536"/>
    <lineage>
        <taxon>Eukaryota</taxon>
        <taxon>Viridiplantae</taxon>
        <taxon>Streptophyta</taxon>
        <taxon>Embryophyta</taxon>
        <taxon>Tracheophyta</taxon>
        <taxon>Spermatophyta</taxon>
        <taxon>Magnoliopsida</taxon>
        <taxon>Liliopsida</taxon>
        <taxon>Poales</taxon>
        <taxon>Poaceae</taxon>
        <taxon>BOP clade</taxon>
        <taxon>Oryzoideae</taxon>
        <taxon>Oryzeae</taxon>
        <taxon>Oryzinae</taxon>
        <taxon>Oryza</taxon>
    </lineage>
</organism>
<proteinExistence type="predicted"/>
<reference evidence="2" key="2">
    <citation type="submission" date="2018-04" db="EMBL/GenBank/DDBJ databases">
        <title>OnivRS2 (Oryza nivara Reference Sequence Version 2).</title>
        <authorList>
            <person name="Zhang J."/>
            <person name="Kudrna D."/>
            <person name="Lee S."/>
            <person name="Talag J."/>
            <person name="Rajasekar S."/>
            <person name="Welchert J."/>
            <person name="Hsing Y.-I."/>
            <person name="Wing R.A."/>
        </authorList>
    </citation>
    <scope>NUCLEOTIDE SEQUENCE [LARGE SCALE GENOMIC DNA]</scope>
    <source>
        <strain evidence="2">SL10</strain>
    </source>
</reference>
<dbReference type="HOGENOM" id="CLU_1734416_0_0_1"/>
<dbReference type="Proteomes" id="UP000006591">
    <property type="component" value="Chromosome 4"/>
</dbReference>
<name>A0A0E0H7R5_ORYNI</name>
<feature type="compositionally biased region" description="Pro residues" evidence="1">
    <location>
        <begin position="83"/>
        <end position="100"/>
    </location>
</feature>
<evidence type="ECO:0000313" key="3">
    <source>
        <dbReference type="Proteomes" id="UP000006591"/>
    </source>
</evidence>
<accession>A0A0E0H7R5</accession>
<feature type="region of interest" description="Disordered" evidence="1">
    <location>
        <begin position="1"/>
        <end position="36"/>
    </location>
</feature>
<keyword evidence="3" id="KW-1185">Reference proteome</keyword>
<dbReference type="AlphaFoldDB" id="A0A0E0H7R5"/>
<evidence type="ECO:0000313" key="2">
    <source>
        <dbReference type="EnsemblPlants" id="ONIVA04G28820.1"/>
    </source>
</evidence>
<feature type="compositionally biased region" description="Basic residues" evidence="1">
    <location>
        <begin position="13"/>
        <end position="23"/>
    </location>
</feature>
<dbReference type="Gramene" id="ONIVA04G28820.1">
    <property type="protein sequence ID" value="ONIVA04G28820.1"/>
    <property type="gene ID" value="ONIVA04G28820"/>
</dbReference>